<dbReference type="GO" id="GO:0015035">
    <property type="term" value="F:protein-disulfide reductase activity"/>
    <property type="evidence" value="ECO:0007669"/>
    <property type="project" value="InterPro"/>
</dbReference>
<protein>
    <submittedName>
        <fullName evidence="1">DUF393 domain-containing protein</fullName>
    </submittedName>
</protein>
<reference evidence="1" key="1">
    <citation type="submission" date="2020-10" db="EMBL/GenBank/DDBJ databases">
        <title>De novo genome project of the cellulose decomposer Thermobifida halotolerans type strain.</title>
        <authorList>
            <person name="Nagy I."/>
            <person name="Horvath B."/>
            <person name="Kukolya J."/>
            <person name="Nagy I."/>
            <person name="Orsini M."/>
        </authorList>
    </citation>
    <scope>NUCLEOTIDE SEQUENCE</scope>
    <source>
        <strain evidence="1">DSM 44931</strain>
    </source>
</reference>
<dbReference type="Pfam" id="PF04134">
    <property type="entry name" value="DCC1-like"/>
    <property type="match status" value="1"/>
</dbReference>
<organism evidence="1 2">
    <name type="scientific">Thermobifida halotolerans</name>
    <dbReference type="NCBI Taxonomy" id="483545"/>
    <lineage>
        <taxon>Bacteria</taxon>
        <taxon>Bacillati</taxon>
        <taxon>Actinomycetota</taxon>
        <taxon>Actinomycetes</taxon>
        <taxon>Streptosporangiales</taxon>
        <taxon>Nocardiopsidaceae</taxon>
        <taxon>Thermobifida</taxon>
    </lineage>
</organism>
<dbReference type="KEGG" id="thao:NI17_012920"/>
<keyword evidence="2" id="KW-1185">Reference proteome</keyword>
<dbReference type="OrthoDB" id="9813713at2"/>
<dbReference type="InterPro" id="IPR007263">
    <property type="entry name" value="DCC1-like"/>
</dbReference>
<dbReference type="AlphaFoldDB" id="A0A399G5P5"/>
<evidence type="ECO:0000313" key="1">
    <source>
        <dbReference type="EMBL" id="UOE17800.1"/>
    </source>
</evidence>
<dbReference type="RefSeq" id="WP_068688968.1">
    <property type="nucleotide sequence ID" value="NZ_CP063196.1"/>
</dbReference>
<sequence length="124" mass="14020">MNAPLLVYDGDCGFCVSWVRAVERRVTDGVGVETAAWQDLDLDEPLRRRAREEVLLLHPDGRRVWGGVDVAAVLLLNSAHPYWRPLGSLLRRPVIRDAGAALYRWVARNRHRLPGAPTRWTTGE</sequence>
<dbReference type="EMBL" id="CP063196">
    <property type="protein sequence ID" value="UOE17800.1"/>
    <property type="molecule type" value="Genomic_DNA"/>
</dbReference>
<gene>
    <name evidence="1" type="ORF">NI17_012920</name>
</gene>
<proteinExistence type="predicted"/>
<evidence type="ECO:0000313" key="2">
    <source>
        <dbReference type="Proteomes" id="UP000265719"/>
    </source>
</evidence>
<dbReference type="Proteomes" id="UP000265719">
    <property type="component" value="Chromosome"/>
</dbReference>
<accession>A0A399G5P5</accession>
<name>A0A399G5P5_9ACTN</name>